<evidence type="ECO:0000313" key="6">
    <source>
        <dbReference type="Proteomes" id="UP000638313"/>
    </source>
</evidence>
<protein>
    <recommendedName>
        <fullName evidence="4">Resolvase/invertase-type recombinase catalytic domain-containing protein</fullName>
    </recommendedName>
</protein>
<sequence>MAPAPAPLRLRPAQDESIPETFRRKKRGIIYVRVSTARPDMISPELQVDAGLKLAAANDVELVMDPIMDLGESGRGFEDREIGRIKEMAKNKEFDVLILWIWSRFGRNLKESLQHLDDLLAYGIEVRAAHEDFDGKTTIGRFAIAQMLNIAELESNQKSDMWKAAIERRKIRGLPHGSAARGKFGYYRCDTCPPPERGKEVDKCPKCKEGVLKLDPVTAPILAKLYLDYVAGVSVRSMVLWLRKKKIVNWTGREIDAGDLYSILDTGFGLGYVRYSLPEEMFVVITREDGSTRTKRKSAHRDVTAYLYYRGKHQAVFEDEVECERIWDAYVERRLKGKSSDDKGHQHAAKYQVSGMLTCSGCGFSMHSMLRAKKVQRPWVDGKPDPRDVLFRCTRQMKFRDCPGGGVYVTLETAEQSALAFLNRQAAGDPAGAESLPVRMAEIQAKGNTDVSYELKRLDEIKAALAAIRQKEDKLTDSVLDELISKEAARRRRAEYETQKSALREESALLEKKIKERPKIIARPEAAAVASAMEVYAVAEPADQRLVLRALIREIRVHRGRNPETKCTVWPLWVAPPSKPALEAKDLETAA</sequence>
<dbReference type="SUPFAM" id="SSF53041">
    <property type="entry name" value="Resolvase-like"/>
    <property type="match status" value="1"/>
</dbReference>
<feature type="domain" description="Resolvase/invertase-type recombinase catalytic" evidence="4">
    <location>
        <begin position="27"/>
        <end position="173"/>
    </location>
</feature>
<organism evidence="5 6">
    <name type="scientific">Streptomyces mashuensis</name>
    <dbReference type="NCBI Taxonomy" id="33904"/>
    <lineage>
        <taxon>Bacteria</taxon>
        <taxon>Bacillati</taxon>
        <taxon>Actinomycetota</taxon>
        <taxon>Actinomycetes</taxon>
        <taxon>Kitasatosporales</taxon>
        <taxon>Streptomycetaceae</taxon>
        <taxon>Streptomyces</taxon>
    </lineage>
</organism>
<dbReference type="InterPro" id="IPR006119">
    <property type="entry name" value="Resolv_N"/>
</dbReference>
<dbReference type="PANTHER" id="PTHR30461">
    <property type="entry name" value="DNA-INVERTASE FROM LAMBDOID PROPHAGE"/>
    <property type="match status" value="1"/>
</dbReference>
<dbReference type="PROSITE" id="PS51736">
    <property type="entry name" value="RECOMBINASES_3"/>
    <property type="match status" value="1"/>
</dbReference>
<accession>A0A919B0Y1</accession>
<keyword evidence="6" id="KW-1185">Reference proteome</keyword>
<evidence type="ECO:0000256" key="1">
    <source>
        <dbReference type="ARBA" id="ARBA00023125"/>
    </source>
</evidence>
<dbReference type="InterPro" id="IPR036162">
    <property type="entry name" value="Resolvase-like_N_sf"/>
</dbReference>
<evidence type="ECO:0000313" key="5">
    <source>
        <dbReference type="EMBL" id="GHF38428.1"/>
    </source>
</evidence>
<keyword evidence="1" id="KW-0238">DNA-binding</keyword>
<dbReference type="Proteomes" id="UP000638313">
    <property type="component" value="Unassembled WGS sequence"/>
</dbReference>
<keyword evidence="2" id="KW-0233">DNA recombination</keyword>
<dbReference type="SMART" id="SM00857">
    <property type="entry name" value="Resolvase"/>
    <property type="match status" value="1"/>
</dbReference>
<dbReference type="EMBL" id="BNBD01000003">
    <property type="protein sequence ID" value="GHF38428.1"/>
    <property type="molecule type" value="Genomic_DNA"/>
</dbReference>
<feature type="coiled-coil region" evidence="3">
    <location>
        <begin position="458"/>
        <end position="513"/>
    </location>
</feature>
<dbReference type="Pfam" id="PF00239">
    <property type="entry name" value="Resolvase"/>
    <property type="match status" value="1"/>
</dbReference>
<dbReference type="Gene3D" id="3.40.50.1390">
    <property type="entry name" value="Resolvase, N-terminal catalytic domain"/>
    <property type="match status" value="1"/>
</dbReference>
<dbReference type="CDD" id="cd00338">
    <property type="entry name" value="Ser_Recombinase"/>
    <property type="match status" value="1"/>
</dbReference>
<dbReference type="InterPro" id="IPR050639">
    <property type="entry name" value="SSR_resolvase"/>
</dbReference>
<dbReference type="AlphaFoldDB" id="A0A919B0Y1"/>
<dbReference type="GO" id="GO:0000150">
    <property type="term" value="F:DNA strand exchange activity"/>
    <property type="evidence" value="ECO:0007669"/>
    <property type="project" value="InterPro"/>
</dbReference>
<proteinExistence type="predicted"/>
<evidence type="ECO:0000259" key="4">
    <source>
        <dbReference type="PROSITE" id="PS51736"/>
    </source>
</evidence>
<evidence type="ECO:0000256" key="3">
    <source>
        <dbReference type="SAM" id="Coils"/>
    </source>
</evidence>
<name>A0A919B0Y1_9ACTN</name>
<reference evidence="5" key="2">
    <citation type="submission" date="2020-09" db="EMBL/GenBank/DDBJ databases">
        <authorList>
            <person name="Sun Q."/>
            <person name="Ohkuma M."/>
        </authorList>
    </citation>
    <scope>NUCLEOTIDE SEQUENCE</scope>
    <source>
        <strain evidence="5">JCM 4059</strain>
    </source>
</reference>
<gene>
    <name evidence="5" type="ORF">GCM10010218_19460</name>
</gene>
<evidence type="ECO:0000256" key="2">
    <source>
        <dbReference type="ARBA" id="ARBA00023172"/>
    </source>
</evidence>
<keyword evidence="3" id="KW-0175">Coiled coil</keyword>
<dbReference type="PANTHER" id="PTHR30461:SF2">
    <property type="entry name" value="SERINE RECOMBINASE PINE-RELATED"/>
    <property type="match status" value="1"/>
</dbReference>
<dbReference type="GO" id="GO:0003677">
    <property type="term" value="F:DNA binding"/>
    <property type="evidence" value="ECO:0007669"/>
    <property type="project" value="UniProtKB-KW"/>
</dbReference>
<comment type="caution">
    <text evidence="5">The sequence shown here is derived from an EMBL/GenBank/DDBJ whole genome shotgun (WGS) entry which is preliminary data.</text>
</comment>
<reference evidence="5" key="1">
    <citation type="journal article" date="2014" name="Int. J. Syst. Evol. Microbiol.">
        <title>Complete genome sequence of Corynebacterium casei LMG S-19264T (=DSM 44701T), isolated from a smear-ripened cheese.</title>
        <authorList>
            <consortium name="US DOE Joint Genome Institute (JGI-PGF)"/>
            <person name="Walter F."/>
            <person name="Albersmeier A."/>
            <person name="Kalinowski J."/>
            <person name="Ruckert C."/>
        </authorList>
    </citation>
    <scope>NUCLEOTIDE SEQUENCE</scope>
    <source>
        <strain evidence="5">JCM 4059</strain>
    </source>
</reference>